<feature type="domain" description="Glucose-methanol-choline oxidoreductase C-terminal" evidence="7">
    <location>
        <begin position="430"/>
        <end position="549"/>
    </location>
</feature>
<dbReference type="PANTHER" id="PTHR42784:SF1">
    <property type="entry name" value="PYRANOSE 2-OXIDASE"/>
    <property type="match status" value="1"/>
</dbReference>
<evidence type="ECO:0000256" key="1">
    <source>
        <dbReference type="ARBA" id="ARBA00001974"/>
    </source>
</evidence>
<evidence type="ECO:0000256" key="2">
    <source>
        <dbReference type="ARBA" id="ARBA00010790"/>
    </source>
</evidence>
<evidence type="ECO:0000313" key="8">
    <source>
        <dbReference type="EMBL" id="MFC4097164.1"/>
    </source>
</evidence>
<keyword evidence="3" id="KW-0285">Flavoprotein</keyword>
<dbReference type="Pfam" id="PF00732">
    <property type="entry name" value="GMC_oxred_N"/>
    <property type="match status" value="1"/>
</dbReference>
<keyword evidence="9" id="KW-1185">Reference proteome</keyword>
<evidence type="ECO:0000256" key="5">
    <source>
        <dbReference type="ARBA" id="ARBA00023002"/>
    </source>
</evidence>
<dbReference type="SUPFAM" id="SSF54373">
    <property type="entry name" value="FAD-linked reductases, C-terminal domain"/>
    <property type="match status" value="1"/>
</dbReference>
<gene>
    <name evidence="8" type="ORF">ACFOUT_14835</name>
</gene>
<dbReference type="Gene3D" id="3.50.50.60">
    <property type="entry name" value="FAD/NAD(P)-binding domain"/>
    <property type="match status" value="2"/>
</dbReference>
<evidence type="ECO:0000259" key="6">
    <source>
        <dbReference type="Pfam" id="PF00732"/>
    </source>
</evidence>
<name>A0ABV8JRE3_9FLAO</name>
<protein>
    <submittedName>
        <fullName evidence="8">GMC oxidoreductase</fullName>
    </submittedName>
</protein>
<evidence type="ECO:0000313" key="9">
    <source>
        <dbReference type="Proteomes" id="UP001595814"/>
    </source>
</evidence>
<dbReference type="Pfam" id="PF05199">
    <property type="entry name" value="GMC_oxred_C"/>
    <property type="match status" value="1"/>
</dbReference>
<evidence type="ECO:0000256" key="3">
    <source>
        <dbReference type="ARBA" id="ARBA00022630"/>
    </source>
</evidence>
<dbReference type="RefSeq" id="WP_192461869.1">
    <property type="nucleotide sequence ID" value="NZ_JACYFJ010000002.1"/>
</dbReference>
<evidence type="ECO:0000256" key="4">
    <source>
        <dbReference type="ARBA" id="ARBA00022827"/>
    </source>
</evidence>
<proteinExistence type="inferred from homology"/>
<dbReference type="SUPFAM" id="SSF51905">
    <property type="entry name" value="FAD/NAD(P)-binding domain"/>
    <property type="match status" value="1"/>
</dbReference>
<dbReference type="EMBL" id="JBHSAW010000010">
    <property type="protein sequence ID" value="MFC4097164.1"/>
    <property type="molecule type" value="Genomic_DNA"/>
</dbReference>
<dbReference type="InterPro" id="IPR036188">
    <property type="entry name" value="FAD/NAD-bd_sf"/>
</dbReference>
<dbReference type="Proteomes" id="UP001595814">
    <property type="component" value="Unassembled WGS sequence"/>
</dbReference>
<organism evidence="8 9">
    <name type="scientific">Euzebyella saccharophila</name>
    <dbReference type="NCBI Taxonomy" id="679664"/>
    <lineage>
        <taxon>Bacteria</taxon>
        <taxon>Pseudomonadati</taxon>
        <taxon>Bacteroidota</taxon>
        <taxon>Flavobacteriia</taxon>
        <taxon>Flavobacteriales</taxon>
        <taxon>Flavobacteriaceae</taxon>
        <taxon>Euzebyella</taxon>
    </lineage>
</organism>
<dbReference type="InterPro" id="IPR051473">
    <property type="entry name" value="P2Ox-like"/>
</dbReference>
<dbReference type="PANTHER" id="PTHR42784">
    <property type="entry name" value="PYRANOSE 2-OXIDASE"/>
    <property type="match status" value="1"/>
</dbReference>
<keyword evidence="4" id="KW-0274">FAD</keyword>
<comment type="caution">
    <text evidence="8">The sequence shown here is derived from an EMBL/GenBank/DDBJ whole genome shotgun (WGS) entry which is preliminary data.</text>
</comment>
<comment type="cofactor">
    <cofactor evidence="1">
        <name>FAD</name>
        <dbReference type="ChEBI" id="CHEBI:57692"/>
    </cofactor>
</comment>
<comment type="similarity">
    <text evidence="2">Belongs to the GMC oxidoreductase family.</text>
</comment>
<reference evidence="9" key="1">
    <citation type="journal article" date="2019" name="Int. J. Syst. Evol. Microbiol.">
        <title>The Global Catalogue of Microorganisms (GCM) 10K type strain sequencing project: providing services to taxonomists for standard genome sequencing and annotation.</title>
        <authorList>
            <consortium name="The Broad Institute Genomics Platform"/>
            <consortium name="The Broad Institute Genome Sequencing Center for Infectious Disease"/>
            <person name="Wu L."/>
            <person name="Ma J."/>
        </authorList>
    </citation>
    <scope>NUCLEOTIDE SEQUENCE [LARGE SCALE GENOMIC DNA]</scope>
    <source>
        <strain evidence="9">CECT 7477</strain>
    </source>
</reference>
<feature type="domain" description="Glucose-methanol-choline oxidoreductase N-terminal" evidence="6">
    <location>
        <begin position="74"/>
        <end position="340"/>
    </location>
</feature>
<keyword evidence="5" id="KW-0560">Oxidoreductase</keyword>
<dbReference type="InterPro" id="IPR000172">
    <property type="entry name" value="GMC_OxRdtase_N"/>
</dbReference>
<accession>A0ABV8JRE3</accession>
<evidence type="ECO:0000259" key="7">
    <source>
        <dbReference type="Pfam" id="PF05199"/>
    </source>
</evidence>
<dbReference type="InterPro" id="IPR007867">
    <property type="entry name" value="GMC_OxRtase_C"/>
</dbReference>
<sequence>MANYNIDAKKEMTYDAIVIGSGISGGWAAKELCEKGLKTLVLERGPLVEHVIDYPTMNLDPWDMDYRGGLTPEQKKKHYKNIRSGWVGQDTEHFWADDESNPYTEEKPFLWLRGHQMGGKSLLWGKQTYRWSDLDFEANAKDGHGIDWPIRYKDLESWYTYVEKFAGISGEALGLPQLPDSHFLPPMELNCVEKHVKSRIEKNFPGRNMTIGRVAHLTQPHNGRGQCQYRNRCSRGCPFGAYFSSNAVTLPAANATGNLTIRPFSIVQSVIYDDKKGKATGVRIIDAETSEDMEFSAKIIFVNASALSTAHILMNSVSDRFENGLGNDSGELGHNLMDHTYRVGAIGKVEGFEDTYYKGRRPNGIYIPRYWNIDENSKSDKFLRGFGYQGGAYRGGNAANKEEFGADFKDELLKPGPWEFFITGFAECLPYHENKISLNKDVLDKWGQPTLTIDAEFKENEKALNKQIQEDAVEMLEKAGVKDVLGFDKEHPPGYGVHEMGTARMGRDPKTSVLNEFNQVHGAKNVFVTDGACMTSSSCVNPSLTYMAITARAADHAVSELKKMNL</sequence>